<dbReference type="EMBL" id="SMMG02000005">
    <property type="protein sequence ID" value="KAA3474205.1"/>
    <property type="molecule type" value="Genomic_DNA"/>
</dbReference>
<gene>
    <name evidence="2" type="ORF">EPI10_024517</name>
</gene>
<evidence type="ECO:0000313" key="2">
    <source>
        <dbReference type="EMBL" id="KAA3474205.1"/>
    </source>
</evidence>
<organism evidence="2 3">
    <name type="scientific">Gossypium australe</name>
    <dbReference type="NCBI Taxonomy" id="47621"/>
    <lineage>
        <taxon>Eukaryota</taxon>
        <taxon>Viridiplantae</taxon>
        <taxon>Streptophyta</taxon>
        <taxon>Embryophyta</taxon>
        <taxon>Tracheophyta</taxon>
        <taxon>Spermatophyta</taxon>
        <taxon>Magnoliopsida</taxon>
        <taxon>eudicotyledons</taxon>
        <taxon>Gunneridae</taxon>
        <taxon>Pentapetalae</taxon>
        <taxon>rosids</taxon>
        <taxon>malvids</taxon>
        <taxon>Malvales</taxon>
        <taxon>Malvaceae</taxon>
        <taxon>Malvoideae</taxon>
        <taxon>Gossypium</taxon>
    </lineage>
</organism>
<protein>
    <submittedName>
        <fullName evidence="2">Zeaxanthin epoxidase, chloroplastic</fullName>
    </submittedName>
</protein>
<keyword evidence="3" id="KW-1185">Reference proteome</keyword>
<keyword evidence="1" id="KW-0812">Transmembrane</keyword>
<evidence type="ECO:0000256" key="1">
    <source>
        <dbReference type="SAM" id="Phobius"/>
    </source>
</evidence>
<keyword evidence="1" id="KW-1133">Transmembrane helix</keyword>
<dbReference type="Proteomes" id="UP000325315">
    <property type="component" value="Unassembled WGS sequence"/>
</dbReference>
<name>A0A5B6VZ61_9ROSI</name>
<dbReference type="AlphaFoldDB" id="A0A5B6VZ61"/>
<accession>A0A5B6VZ61</accession>
<reference evidence="2" key="1">
    <citation type="submission" date="2019-08" db="EMBL/GenBank/DDBJ databases">
        <authorList>
            <person name="Liu F."/>
        </authorList>
    </citation>
    <scope>NUCLEOTIDE SEQUENCE [LARGE SCALE GENOMIC DNA]</scope>
    <source>
        <strain evidence="2">PA1801</strain>
        <tissue evidence="2">Leaf</tissue>
    </source>
</reference>
<dbReference type="OrthoDB" id="655030at2759"/>
<feature type="transmembrane region" description="Helical" evidence="1">
    <location>
        <begin position="12"/>
        <end position="33"/>
    </location>
</feature>
<keyword evidence="1" id="KW-0472">Membrane</keyword>
<evidence type="ECO:0000313" key="3">
    <source>
        <dbReference type="Proteomes" id="UP000325315"/>
    </source>
</evidence>
<proteinExistence type="predicted"/>
<comment type="caution">
    <text evidence="2">The sequence shown here is derived from an EMBL/GenBank/DDBJ whole genome shotgun (WGS) entry which is preliminary data.</text>
</comment>
<sequence>MNTSGFVPVYLNMGIILFEFSYGFVPVCLWHYIKGLQSNLLKLDEFDADITISVHFCSSKLCSSVSFLVIMKVGCILQKNIGFLESLNMTLNFLSILTRGTLQLGHKF</sequence>